<keyword evidence="4" id="KW-0808">Transferase</keyword>
<proteinExistence type="predicted"/>
<dbReference type="InterPro" id="IPR003501">
    <property type="entry name" value="PTS_EIIB_2/3"/>
</dbReference>
<evidence type="ECO:0000256" key="2">
    <source>
        <dbReference type="ARBA" id="ARBA00022553"/>
    </source>
</evidence>
<keyword evidence="3 9" id="KW-0762">Sugar transport</keyword>
<dbReference type="CDD" id="cd05564">
    <property type="entry name" value="PTS_IIB_chitobiose_lichenan"/>
    <property type="match status" value="1"/>
</dbReference>
<gene>
    <name evidence="9" type="ORF">HZI73_07215</name>
</gene>
<feature type="domain" description="PTS EIIB type-3" evidence="8">
    <location>
        <begin position="1"/>
        <end position="98"/>
    </location>
</feature>
<evidence type="ECO:0000256" key="3">
    <source>
        <dbReference type="ARBA" id="ARBA00022597"/>
    </source>
</evidence>
<dbReference type="Gene3D" id="3.40.50.2300">
    <property type="match status" value="1"/>
</dbReference>
<name>A0A8J8MPB7_9FIRM</name>
<keyword evidence="6" id="KW-0418">Kinase</keyword>
<dbReference type="InterPro" id="IPR036095">
    <property type="entry name" value="PTS_EIIB-like_sf"/>
</dbReference>
<keyword evidence="1" id="KW-0813">Transport</keyword>
<keyword evidence="5" id="KW-0598">Phosphotransferase system</keyword>
<feature type="modified residue" description="Phosphocysteine; by EIIA" evidence="7">
    <location>
        <position position="7"/>
    </location>
</feature>
<evidence type="ECO:0000256" key="5">
    <source>
        <dbReference type="ARBA" id="ARBA00022683"/>
    </source>
</evidence>
<evidence type="ECO:0000256" key="7">
    <source>
        <dbReference type="PROSITE-ProRule" id="PRU00423"/>
    </source>
</evidence>
<accession>A0A8J8MPB7</accession>
<evidence type="ECO:0000256" key="6">
    <source>
        <dbReference type="ARBA" id="ARBA00022777"/>
    </source>
</evidence>
<evidence type="ECO:0000313" key="9">
    <source>
        <dbReference type="EMBL" id="QUI25622.1"/>
    </source>
</evidence>
<dbReference type="InterPro" id="IPR051819">
    <property type="entry name" value="PTS_sugar-specific_EIIB"/>
</dbReference>
<reference evidence="9" key="1">
    <citation type="submission" date="2020-07" db="EMBL/GenBank/DDBJ databases">
        <title>Vallitalea pronyensis genome.</title>
        <authorList>
            <person name="Postec A."/>
        </authorList>
    </citation>
    <scope>NUCLEOTIDE SEQUENCE</scope>
    <source>
        <strain evidence="9">FatNI3</strain>
    </source>
</reference>
<evidence type="ECO:0000256" key="1">
    <source>
        <dbReference type="ARBA" id="ARBA00022448"/>
    </source>
</evidence>
<dbReference type="PROSITE" id="PS51100">
    <property type="entry name" value="PTS_EIIB_TYPE_3"/>
    <property type="match status" value="1"/>
</dbReference>
<evidence type="ECO:0000313" key="10">
    <source>
        <dbReference type="Proteomes" id="UP000683246"/>
    </source>
</evidence>
<dbReference type="AlphaFoldDB" id="A0A8J8MPB7"/>
<dbReference type="GO" id="GO:0016301">
    <property type="term" value="F:kinase activity"/>
    <property type="evidence" value="ECO:0007669"/>
    <property type="project" value="UniProtKB-KW"/>
</dbReference>
<dbReference type="KEGG" id="vpy:HZI73_07215"/>
<keyword evidence="2" id="KW-0597">Phosphoprotein</keyword>
<dbReference type="PANTHER" id="PTHR34581:SF2">
    <property type="entry name" value="PTS SYSTEM N,N'-DIACETYLCHITOBIOSE-SPECIFIC EIIB COMPONENT"/>
    <property type="match status" value="1"/>
</dbReference>
<dbReference type="Pfam" id="PF02302">
    <property type="entry name" value="PTS_IIB"/>
    <property type="match status" value="1"/>
</dbReference>
<evidence type="ECO:0000256" key="4">
    <source>
        <dbReference type="ARBA" id="ARBA00022679"/>
    </source>
</evidence>
<protein>
    <submittedName>
        <fullName evidence="9">PTS sugar transporter subunit IIB</fullName>
    </submittedName>
</protein>
<organism evidence="9 10">
    <name type="scientific">Vallitalea pronyensis</name>
    <dbReference type="NCBI Taxonomy" id="1348613"/>
    <lineage>
        <taxon>Bacteria</taxon>
        <taxon>Bacillati</taxon>
        <taxon>Bacillota</taxon>
        <taxon>Clostridia</taxon>
        <taxon>Lachnospirales</taxon>
        <taxon>Vallitaleaceae</taxon>
        <taxon>Vallitalea</taxon>
    </lineage>
</organism>
<dbReference type="PANTHER" id="PTHR34581">
    <property type="entry name" value="PTS SYSTEM N,N'-DIACETYLCHITOBIOSE-SPECIFIC EIIB COMPONENT"/>
    <property type="match status" value="1"/>
</dbReference>
<dbReference type="InterPro" id="IPR013012">
    <property type="entry name" value="PTS_EIIB_3"/>
</dbReference>
<evidence type="ECO:0000259" key="8">
    <source>
        <dbReference type="PROSITE" id="PS51100"/>
    </source>
</evidence>
<dbReference type="GO" id="GO:0008982">
    <property type="term" value="F:protein-N(PI)-phosphohistidine-sugar phosphotransferase activity"/>
    <property type="evidence" value="ECO:0007669"/>
    <property type="project" value="InterPro"/>
</dbReference>
<sequence length="98" mass="10989">MNILLVCAAGASTGILVKKMLKFLEGTDRAHWRIEAHPVNMLDKMEKEFDVVLLGPQIAYQLDHVKKQTEKPVDVINAIDYGMGRAENVINQAIKLTE</sequence>
<dbReference type="EMBL" id="CP058649">
    <property type="protein sequence ID" value="QUI25622.1"/>
    <property type="molecule type" value="Genomic_DNA"/>
</dbReference>
<dbReference type="GO" id="GO:0009401">
    <property type="term" value="P:phosphoenolpyruvate-dependent sugar phosphotransferase system"/>
    <property type="evidence" value="ECO:0007669"/>
    <property type="project" value="UniProtKB-KW"/>
</dbReference>
<dbReference type="SUPFAM" id="SSF52794">
    <property type="entry name" value="PTS system IIB component-like"/>
    <property type="match status" value="1"/>
</dbReference>
<dbReference type="Proteomes" id="UP000683246">
    <property type="component" value="Chromosome"/>
</dbReference>
<keyword evidence="10" id="KW-1185">Reference proteome</keyword>